<evidence type="ECO:0000256" key="1">
    <source>
        <dbReference type="ARBA" id="ARBA00010641"/>
    </source>
</evidence>
<keyword evidence="8" id="KW-1185">Reference proteome</keyword>
<sequence>MYQDQRPSYDCERLYRYFEEVYEQLLQIGRARQLEELVQKDLIHELFLSFYEKQIDFDTISYPNSYIITSYKRKIIDLFRESHRYSQDDNWMNHPLTLIPSPETTLMEKESMQELTQLLRKAYDQLPERCKRAIFLKYYKGLSVSAIQAETGWSAQSIYNYLSIGLKQLKAELVVHPNLATGGSSMLLLLLFATI</sequence>
<dbReference type="InterPro" id="IPR014284">
    <property type="entry name" value="RNA_pol_sigma-70_dom"/>
</dbReference>
<dbReference type="Gene3D" id="1.10.10.10">
    <property type="entry name" value="Winged helix-like DNA-binding domain superfamily/Winged helix DNA-binding domain"/>
    <property type="match status" value="1"/>
</dbReference>
<dbReference type="PANTHER" id="PTHR43133:SF8">
    <property type="entry name" value="RNA POLYMERASE SIGMA FACTOR HI_1459-RELATED"/>
    <property type="match status" value="1"/>
</dbReference>
<keyword evidence="4" id="KW-0238">DNA-binding</keyword>
<reference evidence="7 8" key="1">
    <citation type="submission" date="2022-01" db="EMBL/GenBank/DDBJ databases">
        <title>Flavihumibacter sp. nov., isolated from sediment of a river.</title>
        <authorList>
            <person name="Liu H."/>
        </authorList>
    </citation>
    <scope>NUCLEOTIDE SEQUENCE [LARGE SCALE GENOMIC DNA]</scope>
    <source>
        <strain evidence="7 8">RY-1</strain>
    </source>
</reference>
<protein>
    <submittedName>
        <fullName evidence="7">Sigma-70 family RNA polymerase sigma factor</fullName>
    </submittedName>
</protein>
<feature type="domain" description="RNA polymerase sigma factor 70 region 4 type 2" evidence="6">
    <location>
        <begin position="117"/>
        <end position="169"/>
    </location>
</feature>
<evidence type="ECO:0000256" key="3">
    <source>
        <dbReference type="ARBA" id="ARBA00023082"/>
    </source>
</evidence>
<dbReference type="Pfam" id="PF08281">
    <property type="entry name" value="Sigma70_r4_2"/>
    <property type="match status" value="1"/>
</dbReference>
<comment type="caution">
    <text evidence="7">The sequence shown here is derived from an EMBL/GenBank/DDBJ whole genome shotgun (WGS) entry which is preliminary data.</text>
</comment>
<comment type="similarity">
    <text evidence="1">Belongs to the sigma-70 factor family. ECF subfamily.</text>
</comment>
<evidence type="ECO:0000313" key="8">
    <source>
        <dbReference type="Proteomes" id="UP001200145"/>
    </source>
</evidence>
<proteinExistence type="inferred from homology"/>
<name>A0ABS9BN36_9BACT</name>
<organism evidence="7 8">
    <name type="scientific">Flavihumibacter fluminis</name>
    <dbReference type="NCBI Taxonomy" id="2909236"/>
    <lineage>
        <taxon>Bacteria</taxon>
        <taxon>Pseudomonadati</taxon>
        <taxon>Bacteroidota</taxon>
        <taxon>Chitinophagia</taxon>
        <taxon>Chitinophagales</taxon>
        <taxon>Chitinophagaceae</taxon>
        <taxon>Flavihumibacter</taxon>
    </lineage>
</organism>
<dbReference type="PANTHER" id="PTHR43133">
    <property type="entry name" value="RNA POLYMERASE ECF-TYPE SIGMA FACTO"/>
    <property type="match status" value="1"/>
</dbReference>
<dbReference type="InterPro" id="IPR036388">
    <property type="entry name" value="WH-like_DNA-bd_sf"/>
</dbReference>
<evidence type="ECO:0000256" key="2">
    <source>
        <dbReference type="ARBA" id="ARBA00023015"/>
    </source>
</evidence>
<evidence type="ECO:0000313" key="7">
    <source>
        <dbReference type="EMBL" id="MCF1716629.1"/>
    </source>
</evidence>
<keyword evidence="2" id="KW-0805">Transcription regulation</keyword>
<dbReference type="SUPFAM" id="SSF88659">
    <property type="entry name" value="Sigma3 and sigma4 domains of RNA polymerase sigma factors"/>
    <property type="match status" value="1"/>
</dbReference>
<dbReference type="Proteomes" id="UP001200145">
    <property type="component" value="Unassembled WGS sequence"/>
</dbReference>
<dbReference type="InterPro" id="IPR039425">
    <property type="entry name" value="RNA_pol_sigma-70-like"/>
</dbReference>
<dbReference type="InterPro" id="IPR013324">
    <property type="entry name" value="RNA_pol_sigma_r3/r4-like"/>
</dbReference>
<dbReference type="RefSeq" id="WP_234867960.1">
    <property type="nucleotide sequence ID" value="NZ_JAKEVY010000005.1"/>
</dbReference>
<dbReference type="SUPFAM" id="SSF88946">
    <property type="entry name" value="Sigma2 domain of RNA polymerase sigma factors"/>
    <property type="match status" value="1"/>
</dbReference>
<evidence type="ECO:0000256" key="4">
    <source>
        <dbReference type="ARBA" id="ARBA00023125"/>
    </source>
</evidence>
<dbReference type="EMBL" id="JAKEVY010000005">
    <property type="protein sequence ID" value="MCF1716629.1"/>
    <property type="molecule type" value="Genomic_DNA"/>
</dbReference>
<keyword evidence="5" id="KW-0804">Transcription</keyword>
<accession>A0ABS9BN36</accession>
<gene>
    <name evidence="7" type="ORF">L0U88_18450</name>
</gene>
<keyword evidence="3" id="KW-0731">Sigma factor</keyword>
<dbReference type="InterPro" id="IPR013325">
    <property type="entry name" value="RNA_pol_sigma_r2"/>
</dbReference>
<dbReference type="InterPro" id="IPR013249">
    <property type="entry name" value="RNA_pol_sigma70_r4_t2"/>
</dbReference>
<dbReference type="NCBIfam" id="TIGR02937">
    <property type="entry name" value="sigma70-ECF"/>
    <property type="match status" value="1"/>
</dbReference>
<evidence type="ECO:0000256" key="5">
    <source>
        <dbReference type="ARBA" id="ARBA00023163"/>
    </source>
</evidence>
<evidence type="ECO:0000259" key="6">
    <source>
        <dbReference type="Pfam" id="PF08281"/>
    </source>
</evidence>